<keyword evidence="2" id="KW-1185">Reference proteome</keyword>
<evidence type="ECO:0000313" key="2">
    <source>
        <dbReference type="Proteomes" id="UP001354989"/>
    </source>
</evidence>
<gene>
    <name evidence="1" type="ORF">PEPS_09340</name>
</gene>
<proteinExistence type="predicted"/>
<name>A0ABM7VCJ0_9BACT</name>
<dbReference type="Proteomes" id="UP001354989">
    <property type="component" value="Chromosome"/>
</dbReference>
<dbReference type="RefSeq" id="WP_332922059.1">
    <property type="nucleotide sequence ID" value="NZ_AP025292.1"/>
</dbReference>
<accession>A0ABM7VCJ0</accession>
<evidence type="ECO:0000313" key="1">
    <source>
        <dbReference type="EMBL" id="BDC98653.1"/>
    </source>
</evidence>
<reference evidence="1 2" key="1">
    <citation type="submission" date="2021-12" db="EMBL/GenBank/DDBJ databases">
        <title>Genome sequencing of bacteria with rrn-lacking chromosome and rrn-plasmid.</title>
        <authorList>
            <person name="Anda M."/>
            <person name="Iwasaki W."/>
        </authorList>
    </citation>
    <scope>NUCLEOTIDE SEQUENCE [LARGE SCALE GENOMIC DNA]</scope>
    <source>
        <strain evidence="1 2">NBRC 101262</strain>
    </source>
</reference>
<sequence>MKKLLMIAMGLAMGFTACTDRYDNIPLDKSYKGAAFVSMSGEEGVVYMNESRNGDPEGVTTDSLALSHVLDHDVRIQLEFVAANSLGEVGKEFDFQKEVEIKAGQSYGRFTVSGLTISDEQAQDLKLAISIKSTDDPTIIAGLYGRKKALAERERFYKTFSFKN</sequence>
<evidence type="ECO:0008006" key="3">
    <source>
        <dbReference type="Google" id="ProtNLM"/>
    </source>
</evidence>
<organism evidence="1 2">
    <name type="scientific">Persicobacter psychrovividus</name>
    <dbReference type="NCBI Taxonomy" id="387638"/>
    <lineage>
        <taxon>Bacteria</taxon>
        <taxon>Pseudomonadati</taxon>
        <taxon>Bacteroidota</taxon>
        <taxon>Cytophagia</taxon>
        <taxon>Cytophagales</taxon>
        <taxon>Persicobacteraceae</taxon>
        <taxon>Persicobacter</taxon>
    </lineage>
</organism>
<protein>
    <recommendedName>
        <fullName evidence="3">DUF4840 domain-containing protein</fullName>
    </recommendedName>
</protein>
<dbReference type="EMBL" id="AP025292">
    <property type="protein sequence ID" value="BDC98653.1"/>
    <property type="molecule type" value="Genomic_DNA"/>
</dbReference>
<dbReference type="PROSITE" id="PS51257">
    <property type="entry name" value="PROKAR_LIPOPROTEIN"/>
    <property type="match status" value="1"/>
</dbReference>